<evidence type="ECO:0000313" key="6">
    <source>
        <dbReference type="Proteomes" id="UP000251571"/>
    </source>
</evidence>
<dbReference type="InterPro" id="IPR009936">
    <property type="entry name" value="DUF1468"/>
</dbReference>
<dbReference type="AlphaFoldDB" id="A0A2Y9AMZ1"/>
<keyword evidence="1" id="KW-0812">Transmembrane</keyword>
<sequence>MPAHVRLELWLIAILLPAVALFAFWFVPLSIDAPQGFGADSEISPRFAPYLLASLMAAAMIGRLLQIGIAMMRGTVDDLADDLIGELGTAEETRRGGVLNFVSNLYAFVLIPVLGFYIASICLVTYLVRRLGESRIWVCAVIAVAAAAFTYLLFEQLLSVRLPDGLLGDALEG</sequence>
<dbReference type="Proteomes" id="UP000245839">
    <property type="component" value="Unassembled WGS sequence"/>
</dbReference>
<dbReference type="Proteomes" id="UP000251571">
    <property type="component" value="Unassembled WGS sequence"/>
</dbReference>
<name>A0A2Y9AMZ1_9RHOB</name>
<dbReference type="EMBL" id="QGDJ01000003">
    <property type="protein sequence ID" value="PWJ20602.1"/>
    <property type="molecule type" value="Genomic_DNA"/>
</dbReference>
<organism evidence="4 6">
    <name type="scientific">Jannaschia seohaensis</name>
    <dbReference type="NCBI Taxonomy" id="475081"/>
    <lineage>
        <taxon>Bacteria</taxon>
        <taxon>Pseudomonadati</taxon>
        <taxon>Pseudomonadota</taxon>
        <taxon>Alphaproteobacteria</taxon>
        <taxon>Rhodobacterales</taxon>
        <taxon>Roseobacteraceae</taxon>
        <taxon>Jannaschia</taxon>
    </lineage>
</organism>
<gene>
    <name evidence="3" type="ORF">BCF38_103421</name>
    <name evidence="4" type="ORF">SAMN05421539_103421</name>
</gene>
<evidence type="ECO:0000313" key="4">
    <source>
        <dbReference type="EMBL" id="SSA44698.1"/>
    </source>
</evidence>
<keyword evidence="1" id="KW-0472">Membrane</keyword>
<feature type="transmembrane region" description="Helical" evidence="1">
    <location>
        <begin position="134"/>
        <end position="154"/>
    </location>
</feature>
<evidence type="ECO:0000313" key="5">
    <source>
        <dbReference type="Proteomes" id="UP000245839"/>
    </source>
</evidence>
<reference evidence="4 6" key="1">
    <citation type="submission" date="2016-10" db="EMBL/GenBank/DDBJ databases">
        <authorList>
            <person name="Cai Z."/>
        </authorList>
    </citation>
    <scope>NUCLEOTIDE SEQUENCE [LARGE SCALE GENOMIC DNA]</scope>
    <source>
        <strain evidence="4 6">DSM 25227</strain>
    </source>
</reference>
<accession>A0A2Y9AMZ1</accession>
<dbReference type="RefSeq" id="WP_109564160.1">
    <property type="nucleotide sequence ID" value="NZ_QGDJ01000003.1"/>
</dbReference>
<feature type="domain" description="DUF1468" evidence="2">
    <location>
        <begin position="12"/>
        <end position="163"/>
    </location>
</feature>
<feature type="transmembrane region" description="Helical" evidence="1">
    <location>
        <begin position="7"/>
        <end position="27"/>
    </location>
</feature>
<dbReference type="Pfam" id="PF07331">
    <property type="entry name" value="TctB"/>
    <property type="match status" value="1"/>
</dbReference>
<keyword evidence="5" id="KW-1185">Reference proteome</keyword>
<keyword evidence="1" id="KW-1133">Transmembrane helix</keyword>
<evidence type="ECO:0000256" key="1">
    <source>
        <dbReference type="SAM" id="Phobius"/>
    </source>
</evidence>
<feature type="transmembrane region" description="Helical" evidence="1">
    <location>
        <begin position="47"/>
        <end position="65"/>
    </location>
</feature>
<protein>
    <submittedName>
        <fullName evidence="4">Tripartite tricarboxylate transporter TctB family protein</fullName>
    </submittedName>
</protein>
<proteinExistence type="predicted"/>
<evidence type="ECO:0000259" key="2">
    <source>
        <dbReference type="Pfam" id="PF07331"/>
    </source>
</evidence>
<feature type="transmembrane region" description="Helical" evidence="1">
    <location>
        <begin position="105"/>
        <end position="128"/>
    </location>
</feature>
<evidence type="ECO:0000313" key="3">
    <source>
        <dbReference type="EMBL" id="PWJ20602.1"/>
    </source>
</evidence>
<reference evidence="3 5" key="2">
    <citation type="submission" date="2018-03" db="EMBL/GenBank/DDBJ databases">
        <title>Genomic Encyclopedia of Archaeal and Bacterial Type Strains, Phase II (KMG-II): from individual species to whole genera.</title>
        <authorList>
            <person name="Goeker M."/>
        </authorList>
    </citation>
    <scope>NUCLEOTIDE SEQUENCE [LARGE SCALE GENOMIC DNA]</scope>
    <source>
        <strain evidence="3 5">DSM 25227</strain>
    </source>
</reference>
<dbReference type="EMBL" id="UETC01000003">
    <property type="protein sequence ID" value="SSA44698.1"/>
    <property type="molecule type" value="Genomic_DNA"/>
</dbReference>
<dbReference type="OrthoDB" id="7864157at2"/>